<dbReference type="RefSeq" id="WP_126005326.1">
    <property type="nucleotide sequence ID" value="NZ_QQYZ01000020.1"/>
</dbReference>
<protein>
    <submittedName>
        <fullName evidence="3">SDR family NAD(P)-dependent oxidoreductase</fullName>
    </submittedName>
</protein>
<evidence type="ECO:0000256" key="2">
    <source>
        <dbReference type="ARBA" id="ARBA00023002"/>
    </source>
</evidence>
<name>A0A430FZU5_9SPHN</name>
<proteinExistence type="inferred from homology"/>
<dbReference type="PANTHER" id="PTHR24321:SF8">
    <property type="entry name" value="ESTRADIOL 17-BETA-DEHYDROGENASE 8-RELATED"/>
    <property type="match status" value="1"/>
</dbReference>
<dbReference type="Proteomes" id="UP000287746">
    <property type="component" value="Unassembled WGS sequence"/>
</dbReference>
<dbReference type="AlphaFoldDB" id="A0A430FZU5"/>
<sequence length="261" mass="26387">MPDFTGRNVMITGAAGGIGQGLCAHFLASGATVLAIDVDADALSALAAGLAAPGLHLAAVDLTDAAALAQAVDAFAAAHGHVAILINNAGAAAATALANLDAAGWAHDLQLNLTGAYNCVEATKHAMFAAGGGVILNIGTVNALTALGHPAYSAAKAGLISYTRSLAIEYGPKGVRANILCPGTVRTQAWDARVAARPEILTQLRRWYPLRDFPTPLDIAKAAAFLASDDARMITGVVLPVDSGLTAGNPVMAAELTLSEF</sequence>
<dbReference type="FunFam" id="3.40.50.720:FF:000084">
    <property type="entry name" value="Short-chain dehydrogenase reductase"/>
    <property type="match status" value="1"/>
</dbReference>
<dbReference type="GO" id="GO:0016491">
    <property type="term" value="F:oxidoreductase activity"/>
    <property type="evidence" value="ECO:0007669"/>
    <property type="project" value="UniProtKB-KW"/>
</dbReference>
<keyword evidence="2" id="KW-0560">Oxidoreductase</keyword>
<dbReference type="InterPro" id="IPR036291">
    <property type="entry name" value="NAD(P)-bd_dom_sf"/>
</dbReference>
<dbReference type="PRINTS" id="PR00080">
    <property type="entry name" value="SDRFAMILY"/>
</dbReference>
<reference evidence="4" key="1">
    <citation type="submission" date="2018-07" db="EMBL/GenBank/DDBJ databases">
        <title>Genomic and Epidemiologic Investigation of an Indolent Hospital Outbreak.</title>
        <authorList>
            <person name="Johnson R.C."/>
            <person name="Deming C."/>
            <person name="Conlan S."/>
            <person name="Zellmer C.J."/>
            <person name="Michelin A.V."/>
            <person name="Lee-Lin S.-Q."/>
            <person name="Thomas P.J."/>
            <person name="Park M."/>
            <person name="Weingarten R.A."/>
            <person name="Less J."/>
            <person name="Dekker J.P."/>
            <person name="Frank K.M."/>
            <person name="Musser K.A."/>
            <person name="Mcquiston J.R."/>
            <person name="Henderson D.K."/>
            <person name="Lau A.F."/>
            <person name="Palmore T.N."/>
            <person name="Segre J.A."/>
        </authorList>
    </citation>
    <scope>NUCLEOTIDE SEQUENCE [LARGE SCALE GENOMIC DNA]</scope>
    <source>
        <strain evidence="4">SK-CDC1_0717</strain>
    </source>
</reference>
<dbReference type="PANTHER" id="PTHR24321">
    <property type="entry name" value="DEHYDROGENASES, SHORT CHAIN"/>
    <property type="match status" value="1"/>
</dbReference>
<dbReference type="EMBL" id="QQYZ01000020">
    <property type="protein sequence ID" value="RSY79368.1"/>
    <property type="molecule type" value="Genomic_DNA"/>
</dbReference>
<dbReference type="Pfam" id="PF13561">
    <property type="entry name" value="adh_short_C2"/>
    <property type="match status" value="1"/>
</dbReference>
<evidence type="ECO:0000256" key="1">
    <source>
        <dbReference type="ARBA" id="ARBA00006484"/>
    </source>
</evidence>
<evidence type="ECO:0000313" key="4">
    <source>
        <dbReference type="Proteomes" id="UP000287746"/>
    </source>
</evidence>
<comment type="caution">
    <text evidence="3">The sequence shown here is derived from an EMBL/GenBank/DDBJ whole genome shotgun (WGS) entry which is preliminary data.</text>
</comment>
<dbReference type="Gene3D" id="3.40.50.720">
    <property type="entry name" value="NAD(P)-binding Rossmann-like Domain"/>
    <property type="match status" value="1"/>
</dbReference>
<dbReference type="SUPFAM" id="SSF51735">
    <property type="entry name" value="NAD(P)-binding Rossmann-fold domains"/>
    <property type="match status" value="1"/>
</dbReference>
<dbReference type="PRINTS" id="PR00081">
    <property type="entry name" value="GDHRDH"/>
</dbReference>
<dbReference type="InterPro" id="IPR002347">
    <property type="entry name" value="SDR_fam"/>
</dbReference>
<comment type="similarity">
    <text evidence="1">Belongs to the short-chain dehydrogenases/reductases (SDR) family.</text>
</comment>
<dbReference type="CDD" id="cd05233">
    <property type="entry name" value="SDR_c"/>
    <property type="match status" value="1"/>
</dbReference>
<evidence type="ECO:0000313" key="3">
    <source>
        <dbReference type="EMBL" id="RSY79368.1"/>
    </source>
</evidence>
<accession>A0A430FZU5</accession>
<organism evidence="3 4">
    <name type="scientific">Sphingomonas koreensis</name>
    <dbReference type="NCBI Taxonomy" id="93064"/>
    <lineage>
        <taxon>Bacteria</taxon>
        <taxon>Pseudomonadati</taxon>
        <taxon>Pseudomonadota</taxon>
        <taxon>Alphaproteobacteria</taxon>
        <taxon>Sphingomonadales</taxon>
        <taxon>Sphingomonadaceae</taxon>
        <taxon>Sphingomonas</taxon>
    </lineage>
</organism>
<gene>
    <name evidence="3" type="ORF">DAH66_17545</name>
</gene>